<name>A6DJ05_9BACT</name>
<evidence type="ECO:0000259" key="4">
    <source>
        <dbReference type="Pfam" id="PF07631"/>
    </source>
</evidence>
<keyword evidence="8" id="KW-1185">Reference proteome</keyword>
<dbReference type="InterPro" id="IPR013039">
    <property type="entry name" value="DUF1588"/>
</dbReference>
<sequence length="837" mass="95561">MSKRVIAIILIFLNLLGAQEKVYRNFFEAHCNDCHNEKKQKGKVRLDNLSLEINTVQQADHWQQILDAVQSGEMPPEEEPVPPAKEKLEFLALLSAKLVEARSTLSDSGGQVIMRRLNRNEYANTLEAILGVTVDVGDLPDDRSGESFDTDGGGLFMSPDQLDQYLTIARDAIEKAFIRSQPQSLVKHRVEVENKNKFIKKQRGKLLNEYKSVEAYRARKDKSLKPSDFGIKDLRATEIISNDYKRFFPAFETYFNHPLSEEGYLLSLFRPIPQLAVDLRVSKALKKNPKKMHHSWVAEGVYKIRIRVAKTADADPERTFLNLNIMDKGAIKRLNSFHITADAREPQIIETLVEVNDGSRRIVLSEKSNEGTARAKFSKSRDKKTKTHAGAGHALWIDWLEWEGPLEFKRTDQVQELLTSTKVFMNQEKVRSLLEGFSREAFRGDAPATEFIDKLVVIYENEKRAGKKARAALIEPLAIILSSPSFLYLAEAGVENEKKSLNQVELANRLAYFLWSSPADKELIKLAQKGELKGDVLKAQVDRMLANHRIKNFYQSFVYQWLDMERLYLFQFDPHKYPNYDETLRDTAAEEVYETVKYIVDNNLSTKNLLKSDFLILNAMLATHYGIEGVEGDEFRKVDVADNFFRGGLMSMTAIAAMGSDGQHTSPVERGTWVLRKLLNNPPPPAPANVPQLSRLEGQKLTVREVLKVHQEEPQCSHCHKKIDPIGLGLENFDATGRWRDQDNFNKIKIAINPAGSLYKGPSFESYAELRDIIYDRADDFNYGLIRNLLSYSLGRPVAFSDRALMDDLHLEMKKDQFSMRNLIHAIVQSKEFKTKR</sequence>
<dbReference type="Pfam" id="PF07626">
    <property type="entry name" value="PSD3"/>
    <property type="match status" value="1"/>
</dbReference>
<dbReference type="EMBL" id="ABCK01000005">
    <property type="protein sequence ID" value="EDM28441.1"/>
    <property type="molecule type" value="Genomic_DNA"/>
</dbReference>
<dbReference type="Pfam" id="PF07631">
    <property type="entry name" value="PSD4"/>
    <property type="match status" value="1"/>
</dbReference>
<dbReference type="InterPro" id="IPR011429">
    <property type="entry name" value="Cyt_c_Planctomycete-type"/>
</dbReference>
<feature type="domain" description="DUF1587" evidence="2">
    <location>
        <begin position="115"/>
        <end position="177"/>
    </location>
</feature>
<evidence type="ECO:0000259" key="2">
    <source>
        <dbReference type="Pfam" id="PF07626"/>
    </source>
</evidence>
<gene>
    <name evidence="7" type="ORF">LNTAR_11011</name>
</gene>
<evidence type="ECO:0000259" key="3">
    <source>
        <dbReference type="Pfam" id="PF07627"/>
    </source>
</evidence>
<evidence type="ECO:0000313" key="8">
    <source>
        <dbReference type="Proteomes" id="UP000004947"/>
    </source>
</evidence>
<evidence type="ECO:0000259" key="1">
    <source>
        <dbReference type="Pfam" id="PF07624"/>
    </source>
</evidence>
<comment type="caution">
    <text evidence="7">The sequence shown here is derived from an EMBL/GenBank/DDBJ whole genome shotgun (WGS) entry which is preliminary data.</text>
</comment>
<organism evidence="7 8">
    <name type="scientific">Lentisphaera araneosa HTCC2155</name>
    <dbReference type="NCBI Taxonomy" id="313628"/>
    <lineage>
        <taxon>Bacteria</taxon>
        <taxon>Pseudomonadati</taxon>
        <taxon>Lentisphaerota</taxon>
        <taxon>Lentisphaeria</taxon>
        <taxon>Lentisphaerales</taxon>
        <taxon>Lentisphaeraceae</taxon>
        <taxon>Lentisphaera</taxon>
    </lineage>
</organism>
<evidence type="ECO:0000259" key="6">
    <source>
        <dbReference type="Pfam" id="PF07637"/>
    </source>
</evidence>
<proteinExistence type="predicted"/>
<reference evidence="7 8" key="1">
    <citation type="journal article" date="2010" name="J. Bacteriol.">
        <title>Genome sequence of Lentisphaera araneosa HTCC2155T, the type species of the order Lentisphaerales in the phylum Lentisphaerae.</title>
        <authorList>
            <person name="Thrash J.C."/>
            <person name="Cho J.C."/>
            <person name="Vergin K.L."/>
            <person name="Morris R.M."/>
            <person name="Giovannoni S.J."/>
        </authorList>
    </citation>
    <scope>NUCLEOTIDE SEQUENCE [LARGE SCALE GENOMIC DNA]</scope>
    <source>
        <strain evidence="7 8">HTCC2155</strain>
    </source>
</reference>
<evidence type="ECO:0000259" key="5">
    <source>
        <dbReference type="Pfam" id="PF07635"/>
    </source>
</evidence>
<dbReference type="InterPro" id="IPR013036">
    <property type="entry name" value="DUF1587"/>
</dbReference>
<feature type="domain" description="DUF1592" evidence="4">
    <location>
        <begin position="501"/>
        <end position="627"/>
    </location>
</feature>
<feature type="domain" description="DUF1595" evidence="6">
    <location>
        <begin position="430"/>
        <end position="491"/>
    </location>
</feature>
<dbReference type="Pfam" id="PF07624">
    <property type="entry name" value="PSD2"/>
    <property type="match status" value="1"/>
</dbReference>
<accession>A6DJ05</accession>
<dbReference type="RefSeq" id="WP_007277881.1">
    <property type="nucleotide sequence ID" value="NZ_ABCK01000005.1"/>
</dbReference>
<dbReference type="InterPro" id="IPR013043">
    <property type="entry name" value="DUF1595"/>
</dbReference>
<evidence type="ECO:0000313" key="7">
    <source>
        <dbReference type="EMBL" id="EDM28441.1"/>
    </source>
</evidence>
<feature type="domain" description="DUF1585" evidence="1">
    <location>
        <begin position="761"/>
        <end position="833"/>
    </location>
</feature>
<dbReference type="Pfam" id="PF07627">
    <property type="entry name" value="PSCyt3"/>
    <property type="match status" value="1"/>
</dbReference>
<dbReference type="OrthoDB" id="174677at2"/>
<feature type="domain" description="DUF1588" evidence="3">
    <location>
        <begin position="646"/>
        <end position="743"/>
    </location>
</feature>
<dbReference type="AlphaFoldDB" id="A6DJ05"/>
<evidence type="ECO:0008006" key="9">
    <source>
        <dbReference type="Google" id="ProtNLM"/>
    </source>
</evidence>
<dbReference type="Proteomes" id="UP000004947">
    <property type="component" value="Unassembled WGS sequence"/>
</dbReference>
<dbReference type="InterPro" id="IPR011478">
    <property type="entry name" value="DUF1585"/>
</dbReference>
<dbReference type="STRING" id="313628.LNTAR_11011"/>
<dbReference type="Pfam" id="PF07635">
    <property type="entry name" value="PSCyt1"/>
    <property type="match status" value="1"/>
</dbReference>
<dbReference type="Pfam" id="PF07637">
    <property type="entry name" value="PSD5"/>
    <property type="match status" value="1"/>
</dbReference>
<protein>
    <recommendedName>
        <fullName evidence="9">Cytochrome c domain-containing protein</fullName>
    </recommendedName>
</protein>
<feature type="domain" description="Cytochrome C Planctomycete-type" evidence="5">
    <location>
        <begin position="31"/>
        <end position="78"/>
    </location>
</feature>
<dbReference type="InterPro" id="IPR013042">
    <property type="entry name" value="DUF1592"/>
</dbReference>
<dbReference type="eggNOG" id="COG1020">
    <property type="taxonomic scope" value="Bacteria"/>
</dbReference>